<evidence type="ECO:0000256" key="1">
    <source>
        <dbReference type="SAM" id="MobiDB-lite"/>
    </source>
</evidence>
<evidence type="ECO:0000313" key="4">
    <source>
        <dbReference type="Proteomes" id="UP000034196"/>
    </source>
</evidence>
<dbReference type="EMBL" id="LAVA02000030">
    <property type="protein sequence ID" value="OIJ67257.1"/>
    <property type="molecule type" value="Genomic_DNA"/>
</dbReference>
<evidence type="ECO:0000313" key="3">
    <source>
        <dbReference type="EMBL" id="OIJ67257.1"/>
    </source>
</evidence>
<organism evidence="3 4">
    <name type="scientific">Streptomyces mangrovisoli</name>
    <dbReference type="NCBI Taxonomy" id="1428628"/>
    <lineage>
        <taxon>Bacteria</taxon>
        <taxon>Bacillati</taxon>
        <taxon>Actinomycetota</taxon>
        <taxon>Actinomycetes</taxon>
        <taxon>Kitasatosporales</taxon>
        <taxon>Streptomycetaceae</taxon>
        <taxon>Streptomyces</taxon>
    </lineage>
</organism>
<dbReference type="Pfam" id="PF13628">
    <property type="entry name" value="DUF4142"/>
    <property type="match status" value="1"/>
</dbReference>
<dbReference type="AlphaFoldDB" id="A0A1J4NXK2"/>
<reference evidence="3" key="1">
    <citation type="submission" date="2016-10" db="EMBL/GenBank/DDBJ databases">
        <title>Genome sequence of Streptomyces mangrovisoli MUSC 149.</title>
        <authorList>
            <person name="Lee L.-H."/>
            <person name="Ser H.-L."/>
        </authorList>
    </citation>
    <scope>NUCLEOTIDE SEQUENCE [LARGE SCALE GENOMIC DNA]</scope>
    <source>
        <strain evidence="3">MUSC 149</strain>
    </source>
</reference>
<feature type="compositionally biased region" description="Pro residues" evidence="1">
    <location>
        <begin position="177"/>
        <end position="189"/>
    </location>
</feature>
<dbReference type="STRING" id="1428628.WN71_014440"/>
<comment type="caution">
    <text evidence="3">The sequence shown here is derived from an EMBL/GenBank/DDBJ whole genome shotgun (WGS) entry which is preliminary data.</text>
</comment>
<keyword evidence="4" id="KW-1185">Reference proteome</keyword>
<feature type="region of interest" description="Disordered" evidence="1">
    <location>
        <begin position="169"/>
        <end position="213"/>
    </location>
</feature>
<name>A0A1J4NXK2_9ACTN</name>
<feature type="domain" description="DUF4142" evidence="2">
    <location>
        <begin position="26"/>
        <end position="159"/>
    </location>
</feature>
<gene>
    <name evidence="3" type="ORF">WN71_014440</name>
</gene>
<protein>
    <recommendedName>
        <fullName evidence="2">DUF4142 domain-containing protein</fullName>
    </recommendedName>
</protein>
<accession>A0A1J4NXK2</accession>
<sequence length="213" mass="22166">MLGVQKVNAAPARVIATPATGPLTQADRDFVVQVRSAGLWEYPVGQRAAKKGTTKSVRSAGEQLVDGDASLDAACRKVAEQLDIALPNRPSTQQQGFETRLSAESGKEFNVDLATTVRASSGQFLNTVASVRTTTRNSLVRALADQVNDIVLDHIKAVEKTGLVDFDQALAQETASPGPPAADLTPPPASAGEPQVVLTPPANSTTSPTPTAG</sequence>
<evidence type="ECO:0000259" key="2">
    <source>
        <dbReference type="Pfam" id="PF13628"/>
    </source>
</evidence>
<dbReference type="InterPro" id="IPR025419">
    <property type="entry name" value="DUF4142"/>
</dbReference>
<proteinExistence type="predicted"/>
<dbReference type="Proteomes" id="UP000034196">
    <property type="component" value="Unassembled WGS sequence"/>
</dbReference>
<feature type="compositionally biased region" description="Low complexity" evidence="1">
    <location>
        <begin position="199"/>
        <end position="213"/>
    </location>
</feature>